<reference evidence="1 2" key="1">
    <citation type="submission" date="2022-08" db="EMBL/GenBank/DDBJ databases">
        <title>Bacterial and archaeal communities from various locations to study Microbial Dark Matter (Phase II).</title>
        <authorList>
            <person name="Stepanauskas R."/>
        </authorList>
    </citation>
    <scope>NUCLEOTIDE SEQUENCE [LARGE SCALE GENOMIC DNA]</scope>
    <source>
        <strain evidence="1 2">PD1</strain>
    </source>
</reference>
<name>A0ABT2EK12_9BACT</name>
<proteinExistence type="predicted"/>
<dbReference type="RefSeq" id="WP_018196679.1">
    <property type="nucleotide sequence ID" value="NZ_CP130454.1"/>
</dbReference>
<gene>
    <name evidence="1" type="ORF">M2350_000687</name>
</gene>
<accession>A0ABT2EK12</accession>
<keyword evidence="2" id="KW-1185">Reference proteome</keyword>
<organism evidence="1 2">
    <name type="scientific">Candidatus Fervidibacter sacchari</name>
    <dbReference type="NCBI Taxonomy" id="1448929"/>
    <lineage>
        <taxon>Bacteria</taxon>
        <taxon>Candidatus Fervidibacterota</taxon>
        <taxon>Candidatus Fervidibacter</taxon>
    </lineage>
</organism>
<dbReference type="Gene3D" id="3.30.70.3090">
    <property type="entry name" value="ORF SCO4226, nickel-binding ferredoxin-like monomer"/>
    <property type="match status" value="1"/>
</dbReference>
<evidence type="ECO:0000313" key="2">
    <source>
        <dbReference type="Proteomes" id="UP001204798"/>
    </source>
</evidence>
<sequence length="86" mass="9647">MAKYIGIFATACLTRRQLQDLVSHLSQQGEVYCEKAFAGLIDGVLVCLFNAPNREALDAFCHRHGMVAEHIWRIDLESRNGELVSV</sequence>
<comment type="caution">
    <text evidence="1">The sequence shown here is derived from an EMBL/GenBank/DDBJ whole genome shotgun (WGS) entry which is preliminary data.</text>
</comment>
<evidence type="ECO:0000313" key="1">
    <source>
        <dbReference type="EMBL" id="MCS3918290.1"/>
    </source>
</evidence>
<evidence type="ECO:0008006" key="3">
    <source>
        <dbReference type="Google" id="ProtNLM"/>
    </source>
</evidence>
<dbReference type="EMBL" id="JANUCP010000001">
    <property type="protein sequence ID" value="MCS3918290.1"/>
    <property type="molecule type" value="Genomic_DNA"/>
</dbReference>
<dbReference type="Proteomes" id="UP001204798">
    <property type="component" value="Unassembled WGS sequence"/>
</dbReference>
<protein>
    <recommendedName>
        <fullName evidence="3">DUF4242 domain-containing protein</fullName>
    </recommendedName>
</protein>
<dbReference type="InterPro" id="IPR042557">
    <property type="entry name" value="SCO4226"/>
</dbReference>